<keyword evidence="8" id="KW-1185">Reference proteome</keyword>
<dbReference type="GO" id="GO:0051539">
    <property type="term" value="F:4 iron, 4 sulfur cluster binding"/>
    <property type="evidence" value="ECO:0007669"/>
    <property type="project" value="UniProtKB-KW"/>
</dbReference>
<dbReference type="PROSITE" id="PS51379">
    <property type="entry name" value="4FE4S_FER_2"/>
    <property type="match status" value="2"/>
</dbReference>
<keyword evidence="2" id="KW-0479">Metal-binding</keyword>
<feature type="transmembrane region" description="Helical" evidence="5">
    <location>
        <begin position="6"/>
        <end position="22"/>
    </location>
</feature>
<dbReference type="PANTHER" id="PTHR24960">
    <property type="entry name" value="PHOTOSYSTEM I IRON-SULFUR CENTER-RELATED"/>
    <property type="match status" value="1"/>
</dbReference>
<keyword evidence="5" id="KW-0812">Transmembrane</keyword>
<dbReference type="RefSeq" id="WP_081741192.1">
    <property type="nucleotide sequence ID" value="NZ_JACIER010000001.1"/>
</dbReference>
<dbReference type="Gene3D" id="3.30.70.20">
    <property type="match status" value="1"/>
</dbReference>
<evidence type="ECO:0000256" key="2">
    <source>
        <dbReference type="ARBA" id="ARBA00022723"/>
    </source>
</evidence>
<evidence type="ECO:0000256" key="4">
    <source>
        <dbReference type="ARBA" id="ARBA00023014"/>
    </source>
</evidence>
<protein>
    <submittedName>
        <fullName evidence="7">Ferredoxin</fullName>
    </submittedName>
</protein>
<keyword evidence="3" id="KW-0408">Iron</keyword>
<evidence type="ECO:0000313" key="8">
    <source>
        <dbReference type="Proteomes" id="UP000560658"/>
    </source>
</evidence>
<keyword evidence="5" id="KW-1133">Transmembrane helix</keyword>
<dbReference type="InterPro" id="IPR017896">
    <property type="entry name" value="4Fe4S_Fe-S-bd"/>
</dbReference>
<evidence type="ECO:0000256" key="5">
    <source>
        <dbReference type="SAM" id="Phobius"/>
    </source>
</evidence>
<evidence type="ECO:0000256" key="3">
    <source>
        <dbReference type="ARBA" id="ARBA00023004"/>
    </source>
</evidence>
<name>A0A840CUT3_9BACE</name>
<reference evidence="7" key="1">
    <citation type="submission" date="2020-08" db="EMBL/GenBank/DDBJ databases">
        <title>Genomic Encyclopedia of Type Strains, Phase IV (KMG-IV): sequencing the most valuable type-strain genomes for metagenomic binning, comparative biology and taxonomic classification.</title>
        <authorList>
            <person name="Goeker M."/>
        </authorList>
    </citation>
    <scope>NUCLEOTIDE SEQUENCE [LARGE SCALE GENOMIC DNA]</scope>
    <source>
        <strain evidence="7">DSM 105720</strain>
    </source>
</reference>
<feature type="domain" description="4Fe-4S ferredoxin-type" evidence="6">
    <location>
        <begin position="28"/>
        <end position="57"/>
    </location>
</feature>
<dbReference type="Pfam" id="PF12838">
    <property type="entry name" value="Fer4_7"/>
    <property type="match status" value="1"/>
</dbReference>
<keyword evidence="4" id="KW-0411">Iron-sulfur</keyword>
<evidence type="ECO:0000313" key="7">
    <source>
        <dbReference type="EMBL" id="MBB4042641.1"/>
    </source>
</evidence>
<dbReference type="InterPro" id="IPR050157">
    <property type="entry name" value="PSI_iron-sulfur_center"/>
</dbReference>
<dbReference type="Proteomes" id="UP000560658">
    <property type="component" value="Unassembled WGS sequence"/>
</dbReference>
<dbReference type="PANTHER" id="PTHR24960:SF79">
    <property type="entry name" value="PHOTOSYSTEM I IRON-SULFUR CENTER"/>
    <property type="match status" value="1"/>
</dbReference>
<feature type="domain" description="4Fe-4S ferredoxin-type" evidence="6">
    <location>
        <begin position="61"/>
        <end position="90"/>
    </location>
</feature>
<dbReference type="AlphaFoldDB" id="A0A840CUT3"/>
<keyword evidence="5" id="KW-0472">Membrane</keyword>
<dbReference type="SUPFAM" id="SSF54862">
    <property type="entry name" value="4Fe-4S ferredoxins"/>
    <property type="match status" value="1"/>
</dbReference>
<dbReference type="EMBL" id="JACIER010000001">
    <property type="protein sequence ID" value="MBB4042641.1"/>
    <property type="molecule type" value="Genomic_DNA"/>
</dbReference>
<proteinExistence type="predicted"/>
<gene>
    <name evidence="7" type="ORF">GGR06_000400</name>
</gene>
<accession>A0A840CUT3</accession>
<comment type="caution">
    <text evidence="7">The sequence shown here is derived from an EMBL/GenBank/DDBJ whole genome shotgun (WGS) entry which is preliminary data.</text>
</comment>
<organism evidence="7 8">
    <name type="scientific">Bacteroides reticulotermitis</name>
    <dbReference type="NCBI Taxonomy" id="1133319"/>
    <lineage>
        <taxon>Bacteria</taxon>
        <taxon>Pseudomonadati</taxon>
        <taxon>Bacteroidota</taxon>
        <taxon>Bacteroidia</taxon>
        <taxon>Bacteroidales</taxon>
        <taxon>Bacteroidaceae</taxon>
        <taxon>Bacteroides</taxon>
    </lineage>
</organism>
<evidence type="ECO:0000259" key="6">
    <source>
        <dbReference type="PROSITE" id="PS51379"/>
    </source>
</evidence>
<evidence type="ECO:0000256" key="1">
    <source>
        <dbReference type="ARBA" id="ARBA00022485"/>
    </source>
</evidence>
<keyword evidence="1" id="KW-0004">4Fe-4S</keyword>
<sequence length="101" mass="11341">MTTYIIIASVLLLFFTLGYFRHKRARSKVVNVVDENCTRCQRCVKKCRRKALEVVNTEAGRRIVLNPNKCTACGDCLAVCKFNALEIVSRGQMESSATPLV</sequence>
<dbReference type="GO" id="GO:0046872">
    <property type="term" value="F:metal ion binding"/>
    <property type="evidence" value="ECO:0007669"/>
    <property type="project" value="UniProtKB-KW"/>
</dbReference>